<dbReference type="PRINTS" id="PR00990">
    <property type="entry name" value="RIBOKINASE"/>
</dbReference>
<comment type="activity regulation">
    <text evidence="9">Activated by a monovalent cation that binds near, but not in, the active site. The most likely occupant of the site in vivo is potassium. Ion binding induces a conformational change that may alter substrate affinity.</text>
</comment>
<keyword evidence="5 9" id="KW-0067">ATP-binding</keyword>
<dbReference type="AlphaFoldDB" id="A0A4Q2U005"/>
<evidence type="ECO:0000256" key="1">
    <source>
        <dbReference type="ARBA" id="ARBA00022679"/>
    </source>
</evidence>
<evidence type="ECO:0000256" key="6">
    <source>
        <dbReference type="ARBA" id="ARBA00022842"/>
    </source>
</evidence>
<name>A0A4Q2U005_9HYPH</name>
<dbReference type="GO" id="GO:0046872">
    <property type="term" value="F:metal ion binding"/>
    <property type="evidence" value="ECO:0007669"/>
    <property type="project" value="UniProtKB-KW"/>
</dbReference>
<dbReference type="Proteomes" id="UP000290759">
    <property type="component" value="Unassembled WGS sequence"/>
</dbReference>
<feature type="compositionally biased region" description="Basic residues" evidence="10">
    <location>
        <begin position="55"/>
        <end position="81"/>
    </location>
</feature>
<evidence type="ECO:0000256" key="2">
    <source>
        <dbReference type="ARBA" id="ARBA00022723"/>
    </source>
</evidence>
<evidence type="ECO:0000256" key="9">
    <source>
        <dbReference type="HAMAP-Rule" id="MF_01987"/>
    </source>
</evidence>
<keyword evidence="8 9" id="KW-0119">Carbohydrate metabolism</keyword>
<evidence type="ECO:0000256" key="5">
    <source>
        <dbReference type="ARBA" id="ARBA00022840"/>
    </source>
</evidence>
<feature type="binding site" evidence="9">
    <location>
        <position position="389"/>
    </location>
    <ligand>
        <name>K(+)</name>
        <dbReference type="ChEBI" id="CHEBI:29103"/>
    </ligand>
</feature>
<feature type="binding site" evidence="9">
    <location>
        <position position="391"/>
    </location>
    <ligand>
        <name>K(+)</name>
        <dbReference type="ChEBI" id="CHEBI:29103"/>
    </ligand>
</feature>
<keyword evidence="6 9" id="KW-0460">Magnesium</keyword>
<dbReference type="InterPro" id="IPR029056">
    <property type="entry name" value="Ribokinase-like"/>
</dbReference>
<feature type="binding site" evidence="9">
    <location>
        <position position="434"/>
    </location>
    <ligand>
        <name>K(+)</name>
        <dbReference type="ChEBI" id="CHEBI:29103"/>
    </ligand>
</feature>
<dbReference type="UniPathway" id="UPA00916">
    <property type="reaction ID" value="UER00889"/>
</dbReference>
<feature type="compositionally biased region" description="Basic and acidic residues" evidence="10">
    <location>
        <begin position="1"/>
        <end position="22"/>
    </location>
</feature>
<evidence type="ECO:0000256" key="10">
    <source>
        <dbReference type="SAM" id="MobiDB-lite"/>
    </source>
</evidence>
<dbReference type="Gene3D" id="3.40.1190.20">
    <property type="match status" value="1"/>
</dbReference>
<dbReference type="SUPFAM" id="SSF53613">
    <property type="entry name" value="Ribokinase-like"/>
    <property type="match status" value="1"/>
</dbReference>
<feature type="binding site" evidence="9">
    <location>
        <begin position="394"/>
        <end position="395"/>
    </location>
    <ligand>
        <name>ATP</name>
        <dbReference type="ChEBI" id="CHEBI:30616"/>
    </ligand>
</feature>
<dbReference type="GO" id="GO:0004747">
    <property type="term" value="F:ribokinase activity"/>
    <property type="evidence" value="ECO:0007669"/>
    <property type="project" value="UniProtKB-UniRule"/>
</dbReference>
<dbReference type="InterPro" id="IPR002139">
    <property type="entry name" value="Ribo/fructo_kinase"/>
</dbReference>
<evidence type="ECO:0000256" key="3">
    <source>
        <dbReference type="ARBA" id="ARBA00022741"/>
    </source>
</evidence>
<keyword evidence="7 9" id="KW-0630">Potassium</keyword>
<reference evidence="12 13" key="2">
    <citation type="submission" date="2019-02" db="EMBL/GenBank/DDBJ databases">
        <title>'Lichenibacterium ramalinii' gen. nov. sp. nov., 'Lichenibacterium minor' gen. nov. sp. nov.</title>
        <authorList>
            <person name="Pankratov T."/>
        </authorList>
    </citation>
    <scope>NUCLEOTIDE SEQUENCE [LARGE SCALE GENOMIC DNA]</scope>
    <source>
        <strain evidence="12 13">RmlP026</strain>
    </source>
</reference>
<reference evidence="12 13" key="1">
    <citation type="submission" date="2018-12" db="EMBL/GenBank/DDBJ databases">
        <authorList>
            <person name="Grouzdev D.S."/>
            <person name="Krutkina M.S."/>
        </authorList>
    </citation>
    <scope>NUCLEOTIDE SEQUENCE [LARGE SCALE GENOMIC DNA]</scope>
    <source>
        <strain evidence="12 13">RmlP026</strain>
    </source>
</reference>
<feature type="compositionally biased region" description="Basic residues" evidence="10">
    <location>
        <begin position="101"/>
        <end position="114"/>
    </location>
</feature>
<sequence length="452" mass="47019">MQRLRGERGVHGGPRRRSDALPRHAPRPRRRDLLGRPRQARRTRRHGGPDPDRARPRRAVLRRGRPDRHGPAHGRQRRPRRPPNGARLRLASRGGGERRQRRERRRDPRLRRRGDRGEFAQARRRLVERGRPRAPRAFHGRGPGGAGVTRVFVLGNATLDCVQRAPRLPRPGETLLGEVPRRCAGGKGLNQAVASARAGAETVLVAPLGSDPEGAALRAAAAGETGLTARWIASAEPTDYSAIWVAADGENAILSSAAAALSLGEGDALAALDDFAGGDVLVMQGNLGRDVTAAAARFARARGGRMLLNTAPIAWDMAQLLDAVDIVVANEGESLALTGEADPSRAALALGGALGAGRTAVVTRGAAGALLARDGDLATIAAPAVHAVDTAGAGDVLAGVLAGLIARGEPVERALVAAVGAASIAVTRHGTVPSFPSRREIAGLAVGGAGGG</sequence>
<evidence type="ECO:0000259" key="11">
    <source>
        <dbReference type="Pfam" id="PF00294"/>
    </source>
</evidence>
<keyword evidence="3 9" id="KW-0547">Nucleotide-binding</keyword>
<dbReference type="PANTHER" id="PTHR10584:SF166">
    <property type="entry name" value="RIBOKINASE"/>
    <property type="match status" value="1"/>
</dbReference>
<comment type="catalytic activity">
    <reaction evidence="9">
        <text>D-ribose + ATP = D-ribose 5-phosphate + ADP + H(+)</text>
        <dbReference type="Rhea" id="RHEA:13697"/>
        <dbReference type="ChEBI" id="CHEBI:15378"/>
        <dbReference type="ChEBI" id="CHEBI:30616"/>
        <dbReference type="ChEBI" id="CHEBI:47013"/>
        <dbReference type="ChEBI" id="CHEBI:78346"/>
        <dbReference type="ChEBI" id="CHEBI:456216"/>
        <dbReference type="EC" id="2.7.1.15"/>
    </reaction>
</comment>
<comment type="function">
    <text evidence="9">Catalyzes the phosphorylation of ribose at O-5 in a reaction requiring ATP and magnesium. The resulting D-ribose-5-phosphate can then be used either for sythesis of nucleotides, histidine, and tryptophan, or as a component of the pentose phosphate pathway.</text>
</comment>
<dbReference type="GO" id="GO:0005829">
    <property type="term" value="C:cytosol"/>
    <property type="evidence" value="ECO:0007669"/>
    <property type="project" value="TreeGrafter"/>
</dbReference>
<proteinExistence type="inferred from homology"/>
<dbReference type="OrthoDB" id="9775849at2"/>
<feature type="binding site" evidence="9">
    <location>
        <position position="395"/>
    </location>
    <ligand>
        <name>substrate</name>
    </ligand>
</feature>
<feature type="active site" description="Proton acceptor" evidence="9">
    <location>
        <position position="395"/>
    </location>
</feature>
<feature type="region of interest" description="Disordered" evidence="10">
    <location>
        <begin position="1"/>
        <end position="123"/>
    </location>
</feature>
<dbReference type="HAMAP" id="MF_01987">
    <property type="entry name" value="Ribokinase"/>
    <property type="match status" value="1"/>
</dbReference>
<dbReference type="GO" id="GO:0019303">
    <property type="term" value="P:D-ribose catabolic process"/>
    <property type="evidence" value="ECO:0007669"/>
    <property type="project" value="UniProtKB-UniRule"/>
</dbReference>
<evidence type="ECO:0000256" key="8">
    <source>
        <dbReference type="ARBA" id="ARBA00023277"/>
    </source>
</evidence>
<protein>
    <recommendedName>
        <fullName evidence="9">Ribokinase</fullName>
        <shortName evidence="9">RK</shortName>
        <ecNumber evidence="9">2.7.1.15</ecNumber>
    </recommendedName>
</protein>
<evidence type="ECO:0000256" key="7">
    <source>
        <dbReference type="ARBA" id="ARBA00022958"/>
    </source>
</evidence>
<feature type="compositionally biased region" description="Low complexity" evidence="10">
    <location>
        <begin position="83"/>
        <end position="92"/>
    </location>
</feature>
<comment type="cofactor">
    <cofactor evidence="9">
        <name>Mg(2+)</name>
        <dbReference type="ChEBI" id="CHEBI:18420"/>
    </cofactor>
    <text evidence="9">Requires a divalent cation, most likely magnesium in vivo, as an electrophilic catalyst to aid phosphoryl group transfer. It is the chelate of the metal and the nucleotide that is the actual substrate.</text>
</comment>
<organism evidence="12 13">
    <name type="scientific">Lichenibacterium minor</name>
    <dbReference type="NCBI Taxonomy" id="2316528"/>
    <lineage>
        <taxon>Bacteria</taxon>
        <taxon>Pseudomonadati</taxon>
        <taxon>Pseudomonadota</taxon>
        <taxon>Alphaproteobacteria</taxon>
        <taxon>Hyphomicrobiales</taxon>
        <taxon>Lichenihabitantaceae</taxon>
        <taxon>Lichenibacterium</taxon>
    </lineage>
</organism>
<keyword evidence="1 9" id="KW-0808">Transferase</keyword>
<gene>
    <name evidence="9" type="primary">rbsK</name>
    <name evidence="12" type="ORF">D3273_23165</name>
</gene>
<accession>A0A4Q2U005</accession>
<dbReference type="GO" id="GO:0005524">
    <property type="term" value="F:ATP binding"/>
    <property type="evidence" value="ECO:0007669"/>
    <property type="project" value="UniProtKB-UniRule"/>
</dbReference>
<evidence type="ECO:0000256" key="4">
    <source>
        <dbReference type="ARBA" id="ARBA00022777"/>
    </source>
</evidence>
<comment type="subunit">
    <text evidence="9">Homodimer.</text>
</comment>
<dbReference type="InterPro" id="IPR011877">
    <property type="entry name" value="Ribokinase"/>
</dbReference>
<feature type="binding site" evidence="9">
    <location>
        <position position="430"/>
    </location>
    <ligand>
        <name>K(+)</name>
        <dbReference type="ChEBI" id="CHEBI:29103"/>
    </ligand>
</feature>
<comment type="caution">
    <text evidence="12">The sequence shown here is derived from an EMBL/GenBank/DDBJ whole genome shotgun (WGS) entry which is preliminary data.</text>
</comment>
<feature type="binding site" evidence="9">
    <location>
        <begin position="363"/>
        <end position="368"/>
    </location>
    <ligand>
        <name>ATP</name>
        <dbReference type="ChEBI" id="CHEBI:30616"/>
    </ligand>
</feature>
<keyword evidence="9" id="KW-0963">Cytoplasm</keyword>
<dbReference type="EMBL" id="QYBB01000046">
    <property type="protein sequence ID" value="RYC29602.1"/>
    <property type="molecule type" value="Genomic_DNA"/>
</dbReference>
<feature type="binding site" evidence="9">
    <location>
        <begin position="158"/>
        <end position="160"/>
    </location>
    <ligand>
        <name>substrate</name>
    </ligand>
</feature>
<feature type="binding site" evidence="9">
    <location>
        <position position="428"/>
    </location>
    <ligand>
        <name>K(+)</name>
        <dbReference type="ChEBI" id="CHEBI:29103"/>
    </ligand>
</feature>
<evidence type="ECO:0000313" key="12">
    <source>
        <dbReference type="EMBL" id="RYC29602.1"/>
    </source>
</evidence>
<comment type="subcellular location">
    <subcellularLocation>
        <location evidence="9">Cytoplasm</location>
    </subcellularLocation>
</comment>
<keyword evidence="13" id="KW-1185">Reference proteome</keyword>
<dbReference type="EC" id="2.7.1.15" evidence="9"/>
<dbReference type="PANTHER" id="PTHR10584">
    <property type="entry name" value="SUGAR KINASE"/>
    <property type="match status" value="1"/>
</dbReference>
<comment type="similarity">
    <text evidence="9">Belongs to the carbohydrate kinase PfkB family. Ribokinase subfamily.</text>
</comment>
<dbReference type="Pfam" id="PF00294">
    <property type="entry name" value="PfkB"/>
    <property type="match status" value="1"/>
</dbReference>
<feature type="domain" description="Carbohydrate kinase PfkB" evidence="11">
    <location>
        <begin position="149"/>
        <end position="436"/>
    </location>
</feature>
<comment type="caution">
    <text evidence="9">Lacks conserved residue(s) required for the propagation of feature annotation.</text>
</comment>
<feature type="binding site" evidence="9">
    <location>
        <position position="425"/>
    </location>
    <ligand>
        <name>K(+)</name>
        <dbReference type="ChEBI" id="CHEBI:29103"/>
    </ligand>
</feature>
<dbReference type="InterPro" id="IPR011611">
    <property type="entry name" value="PfkB_dom"/>
</dbReference>
<evidence type="ECO:0000313" key="13">
    <source>
        <dbReference type="Proteomes" id="UP000290759"/>
    </source>
</evidence>
<keyword evidence="4 9" id="KW-0418">Kinase</keyword>
<feature type="binding site" evidence="9">
    <location>
        <position position="330"/>
    </location>
    <ligand>
        <name>ATP</name>
        <dbReference type="ChEBI" id="CHEBI:30616"/>
    </ligand>
</feature>
<keyword evidence="2 9" id="KW-0479">Metal-binding</keyword>
<comment type="pathway">
    <text evidence="9">Carbohydrate metabolism; D-ribose degradation; D-ribose 5-phosphate from beta-D-ribopyranose: step 2/2.</text>
</comment>
<feature type="binding site" evidence="9">
    <location>
        <begin position="186"/>
        <end position="190"/>
    </location>
    <ligand>
        <name>substrate</name>
    </ligand>
</feature>